<accession>A0ABN7SRH4</accession>
<proteinExistence type="predicted"/>
<evidence type="ECO:0000313" key="1">
    <source>
        <dbReference type="EMBL" id="CAG5103836.1"/>
    </source>
</evidence>
<evidence type="ECO:0000313" key="2">
    <source>
        <dbReference type="Proteomes" id="UP001158576"/>
    </source>
</evidence>
<sequence>MRFSSSNPRERLNTARIMQRNVINTTYSSRIAQNPTDRPKVNDSDIEYSQDLKVHHLKEYLRDYGRTAQDQANNMKVIGKLIKQDKFYEESEQKKTQKYIIQNMFDGTRYSAALLKNLTGIKMEVVDSDARLF</sequence>
<name>A0ABN7SRH4_OIKDI</name>
<protein>
    <submittedName>
        <fullName evidence="1">Oidioi.mRNA.OKI2018_I69.chr1.g960.t1.cds</fullName>
    </submittedName>
</protein>
<keyword evidence="2" id="KW-1185">Reference proteome</keyword>
<organism evidence="1 2">
    <name type="scientific">Oikopleura dioica</name>
    <name type="common">Tunicate</name>
    <dbReference type="NCBI Taxonomy" id="34765"/>
    <lineage>
        <taxon>Eukaryota</taxon>
        <taxon>Metazoa</taxon>
        <taxon>Chordata</taxon>
        <taxon>Tunicata</taxon>
        <taxon>Appendicularia</taxon>
        <taxon>Copelata</taxon>
        <taxon>Oikopleuridae</taxon>
        <taxon>Oikopleura</taxon>
    </lineage>
</organism>
<gene>
    <name evidence="1" type="ORF">OKIOD_LOCUS9725</name>
</gene>
<dbReference type="Proteomes" id="UP001158576">
    <property type="component" value="Chromosome 1"/>
</dbReference>
<dbReference type="EMBL" id="OU015566">
    <property type="protein sequence ID" value="CAG5103836.1"/>
    <property type="molecule type" value="Genomic_DNA"/>
</dbReference>
<reference evidence="1 2" key="1">
    <citation type="submission" date="2021-04" db="EMBL/GenBank/DDBJ databases">
        <authorList>
            <person name="Bliznina A."/>
        </authorList>
    </citation>
    <scope>NUCLEOTIDE SEQUENCE [LARGE SCALE GENOMIC DNA]</scope>
</reference>